<dbReference type="SUPFAM" id="SSF46689">
    <property type="entry name" value="Homeodomain-like"/>
    <property type="match status" value="2"/>
</dbReference>
<dbReference type="PRINTS" id="PR00032">
    <property type="entry name" value="HTHARAC"/>
</dbReference>
<comment type="caution">
    <text evidence="5">The sequence shown here is derived from an EMBL/GenBank/DDBJ whole genome shotgun (WGS) entry which is preliminary data.</text>
</comment>
<dbReference type="SUPFAM" id="SSF52317">
    <property type="entry name" value="Class I glutamine amidotransferase-like"/>
    <property type="match status" value="1"/>
</dbReference>
<feature type="domain" description="HTH araC/xylS-type" evidence="4">
    <location>
        <begin position="225"/>
        <end position="323"/>
    </location>
</feature>
<dbReference type="InterPro" id="IPR002818">
    <property type="entry name" value="DJ-1/PfpI"/>
</dbReference>
<dbReference type="Pfam" id="PF12833">
    <property type="entry name" value="HTH_18"/>
    <property type="match status" value="1"/>
</dbReference>
<evidence type="ECO:0000256" key="2">
    <source>
        <dbReference type="ARBA" id="ARBA00023125"/>
    </source>
</evidence>
<dbReference type="Gene3D" id="3.40.50.880">
    <property type="match status" value="1"/>
</dbReference>
<sequence length="330" mass="37192">MVKIDKNSSAQTMIKIAVYICRHTVLSSLTMAQDCFNVANQLAGQRLFQLSTISDDGLSVPLKGLSYPVEGDLARAADADLLLVPAIGAQPLQTIKQNSLFIEWLRQHPQLKLASLCSAAFMLAAAGVLNGHKATTHWHLADSFQQTFPQVKLAVDQLVTHDNLRFCSGGAQAGLDLCLYLVQLFQGDWLARQVASMLVMEYGRGSQRRFVPRLPPVQQQDIALARLQRWLEQHYAQHITLDHMAQQLHCSPRTVIRRFKEATQLTPYDYLQRVRISAAESLLAQDRLGIDEIATRVGYDDRTAFAKLFKQMTGETPAMYRRRFWDLPDN</sequence>
<dbReference type="InterPro" id="IPR052158">
    <property type="entry name" value="INH-QAR"/>
</dbReference>
<proteinExistence type="predicted"/>
<evidence type="ECO:0000256" key="1">
    <source>
        <dbReference type="ARBA" id="ARBA00023015"/>
    </source>
</evidence>
<keyword evidence="3" id="KW-0804">Transcription</keyword>
<dbReference type="InterPro" id="IPR018060">
    <property type="entry name" value="HTH_AraC"/>
</dbReference>
<dbReference type="GO" id="GO:0003700">
    <property type="term" value="F:DNA-binding transcription factor activity"/>
    <property type="evidence" value="ECO:0007669"/>
    <property type="project" value="InterPro"/>
</dbReference>
<dbReference type="PANTHER" id="PTHR43130">
    <property type="entry name" value="ARAC-FAMILY TRANSCRIPTIONAL REGULATOR"/>
    <property type="match status" value="1"/>
</dbReference>
<organism evidence="5 6">
    <name type="scientific">Agitococcus lubricus</name>
    <dbReference type="NCBI Taxonomy" id="1077255"/>
    <lineage>
        <taxon>Bacteria</taxon>
        <taxon>Pseudomonadati</taxon>
        <taxon>Pseudomonadota</taxon>
        <taxon>Gammaproteobacteria</taxon>
        <taxon>Moraxellales</taxon>
        <taxon>Moraxellaceae</taxon>
        <taxon>Agitococcus</taxon>
    </lineage>
</organism>
<dbReference type="InterPro" id="IPR020449">
    <property type="entry name" value="Tscrpt_reg_AraC-type_HTH"/>
</dbReference>
<dbReference type="EMBL" id="QAON01000008">
    <property type="protein sequence ID" value="PTQ89183.1"/>
    <property type="molecule type" value="Genomic_DNA"/>
</dbReference>
<dbReference type="GO" id="GO:0043565">
    <property type="term" value="F:sequence-specific DNA binding"/>
    <property type="evidence" value="ECO:0007669"/>
    <property type="project" value="InterPro"/>
</dbReference>
<dbReference type="Pfam" id="PF01965">
    <property type="entry name" value="DJ-1_PfpI"/>
    <property type="match status" value="1"/>
</dbReference>
<accession>A0A2T5IYV0</accession>
<dbReference type="PROSITE" id="PS00041">
    <property type="entry name" value="HTH_ARAC_FAMILY_1"/>
    <property type="match status" value="1"/>
</dbReference>
<protein>
    <submittedName>
        <fullName evidence="5">AraC family transcriptional regulator with amidase-like domain</fullName>
    </submittedName>
</protein>
<keyword evidence="6" id="KW-1185">Reference proteome</keyword>
<keyword evidence="1" id="KW-0805">Transcription regulation</keyword>
<gene>
    <name evidence="5" type="ORF">C8N29_10864</name>
</gene>
<evidence type="ECO:0000259" key="4">
    <source>
        <dbReference type="PROSITE" id="PS01124"/>
    </source>
</evidence>
<dbReference type="Proteomes" id="UP000244223">
    <property type="component" value="Unassembled WGS sequence"/>
</dbReference>
<name>A0A2T5IYV0_9GAMM</name>
<dbReference type="InterPro" id="IPR009057">
    <property type="entry name" value="Homeodomain-like_sf"/>
</dbReference>
<evidence type="ECO:0000256" key="3">
    <source>
        <dbReference type="ARBA" id="ARBA00023163"/>
    </source>
</evidence>
<evidence type="ECO:0000313" key="5">
    <source>
        <dbReference type="EMBL" id="PTQ89183.1"/>
    </source>
</evidence>
<dbReference type="InterPro" id="IPR029062">
    <property type="entry name" value="Class_I_gatase-like"/>
</dbReference>
<dbReference type="SMART" id="SM00342">
    <property type="entry name" value="HTH_ARAC"/>
    <property type="match status" value="1"/>
</dbReference>
<dbReference type="PROSITE" id="PS01124">
    <property type="entry name" value="HTH_ARAC_FAMILY_2"/>
    <property type="match status" value="1"/>
</dbReference>
<dbReference type="AlphaFoldDB" id="A0A2T5IYV0"/>
<dbReference type="PANTHER" id="PTHR43130:SF3">
    <property type="entry name" value="HTH-TYPE TRANSCRIPTIONAL REGULATOR RV1931C"/>
    <property type="match status" value="1"/>
</dbReference>
<dbReference type="InterPro" id="IPR018062">
    <property type="entry name" value="HTH_AraC-typ_CS"/>
</dbReference>
<reference evidence="5 6" key="1">
    <citation type="submission" date="2018-04" db="EMBL/GenBank/DDBJ databases">
        <title>Genomic Encyclopedia of Archaeal and Bacterial Type Strains, Phase II (KMG-II): from individual species to whole genera.</title>
        <authorList>
            <person name="Goeker M."/>
        </authorList>
    </citation>
    <scope>NUCLEOTIDE SEQUENCE [LARGE SCALE GENOMIC DNA]</scope>
    <source>
        <strain evidence="5 6">DSM 5822</strain>
    </source>
</reference>
<dbReference type="Gene3D" id="1.10.10.60">
    <property type="entry name" value="Homeodomain-like"/>
    <property type="match status" value="2"/>
</dbReference>
<evidence type="ECO:0000313" key="6">
    <source>
        <dbReference type="Proteomes" id="UP000244223"/>
    </source>
</evidence>
<keyword evidence="2" id="KW-0238">DNA-binding</keyword>